<organism evidence="1 2">
    <name type="scientific">Tetranychus urticae</name>
    <name type="common">Two-spotted spider mite</name>
    <dbReference type="NCBI Taxonomy" id="32264"/>
    <lineage>
        <taxon>Eukaryota</taxon>
        <taxon>Metazoa</taxon>
        <taxon>Ecdysozoa</taxon>
        <taxon>Arthropoda</taxon>
        <taxon>Chelicerata</taxon>
        <taxon>Arachnida</taxon>
        <taxon>Acari</taxon>
        <taxon>Acariformes</taxon>
        <taxon>Trombidiformes</taxon>
        <taxon>Prostigmata</taxon>
        <taxon>Eleutherengona</taxon>
        <taxon>Raphignathae</taxon>
        <taxon>Tetranychoidea</taxon>
        <taxon>Tetranychidae</taxon>
        <taxon>Tetranychus</taxon>
    </lineage>
</organism>
<dbReference type="Proteomes" id="UP000015104">
    <property type="component" value="Unassembled WGS sequence"/>
</dbReference>
<reference evidence="2" key="1">
    <citation type="submission" date="2011-08" db="EMBL/GenBank/DDBJ databases">
        <authorList>
            <person name="Rombauts S."/>
        </authorList>
    </citation>
    <scope>NUCLEOTIDE SEQUENCE</scope>
    <source>
        <strain evidence="2">London</strain>
    </source>
</reference>
<dbReference type="AlphaFoldDB" id="T1KHI5"/>
<protein>
    <submittedName>
        <fullName evidence="1">Uncharacterized protein</fullName>
    </submittedName>
</protein>
<evidence type="ECO:0000313" key="2">
    <source>
        <dbReference type="Proteomes" id="UP000015104"/>
    </source>
</evidence>
<dbReference type="EMBL" id="CAEY01000075">
    <property type="status" value="NOT_ANNOTATED_CDS"/>
    <property type="molecule type" value="Genomic_DNA"/>
</dbReference>
<keyword evidence="2" id="KW-1185">Reference proteome</keyword>
<sequence length="72" mass="8796">MRFLMKYTAFSTLSTFCSFMAIHKSQNIRYYFHNNFSFMLEVYYQFIKTVADKDDNIRKADYATWGIQSHRR</sequence>
<name>T1KHI5_TETUR</name>
<accession>T1KHI5</accession>
<dbReference type="EnsemblMetazoa" id="tetur11g04520.1">
    <property type="protein sequence ID" value="tetur11g04520.1"/>
    <property type="gene ID" value="tetur11g04520"/>
</dbReference>
<proteinExistence type="predicted"/>
<reference evidence="1" key="2">
    <citation type="submission" date="2015-06" db="UniProtKB">
        <authorList>
            <consortium name="EnsemblMetazoa"/>
        </authorList>
    </citation>
    <scope>IDENTIFICATION</scope>
</reference>
<dbReference type="HOGENOM" id="CLU_2725449_0_0_1"/>
<evidence type="ECO:0000313" key="1">
    <source>
        <dbReference type="EnsemblMetazoa" id="tetur11g04520.1"/>
    </source>
</evidence>